<comment type="similarity">
    <text evidence="1">Belongs to the aegerolysin family.</text>
</comment>
<dbReference type="Proteomes" id="UP000635477">
    <property type="component" value="Unassembled WGS sequence"/>
</dbReference>
<dbReference type="EMBL" id="JABEYC010000215">
    <property type="protein sequence ID" value="KAF4980652.1"/>
    <property type="molecule type" value="Genomic_DNA"/>
</dbReference>
<organism evidence="2 3">
    <name type="scientific">Fusarium zealandicum</name>
    <dbReference type="NCBI Taxonomy" id="1053134"/>
    <lineage>
        <taxon>Eukaryota</taxon>
        <taxon>Fungi</taxon>
        <taxon>Dikarya</taxon>
        <taxon>Ascomycota</taxon>
        <taxon>Pezizomycotina</taxon>
        <taxon>Sordariomycetes</taxon>
        <taxon>Hypocreomycetidae</taxon>
        <taxon>Hypocreales</taxon>
        <taxon>Nectriaceae</taxon>
        <taxon>Fusarium</taxon>
        <taxon>Fusarium staphyleae species complex</taxon>
    </lineage>
</organism>
<dbReference type="OrthoDB" id="2727348at2759"/>
<dbReference type="Pfam" id="PF06355">
    <property type="entry name" value="Aegerolysin"/>
    <property type="match status" value="1"/>
</dbReference>
<evidence type="ECO:0008006" key="4">
    <source>
        <dbReference type="Google" id="ProtNLM"/>
    </source>
</evidence>
<dbReference type="Gene3D" id="2.60.270.50">
    <property type="match status" value="1"/>
</dbReference>
<reference evidence="2" key="1">
    <citation type="journal article" date="2020" name="BMC Genomics">
        <title>Correction to: Identification and distribution of gene clusters required for synthesis of sphingolipid metabolism inhibitors in diverse species of the filamentous fungus Fusarium.</title>
        <authorList>
            <person name="Kim H.S."/>
            <person name="Lohmar J.M."/>
            <person name="Busman M."/>
            <person name="Brown D.W."/>
            <person name="Naumann T.A."/>
            <person name="Divon H.H."/>
            <person name="Lysoe E."/>
            <person name="Uhlig S."/>
            <person name="Proctor R.H."/>
        </authorList>
    </citation>
    <scope>NUCLEOTIDE SEQUENCE</scope>
    <source>
        <strain evidence="2">NRRL 22465</strain>
    </source>
</reference>
<evidence type="ECO:0000256" key="1">
    <source>
        <dbReference type="ARBA" id="ARBA00010795"/>
    </source>
</evidence>
<keyword evidence="3" id="KW-1185">Reference proteome</keyword>
<protein>
    <recommendedName>
        <fullName evidence="4">Aegerolysin</fullName>
    </recommendedName>
</protein>
<sequence>MAYAQWVAILIQIQRGMSSNPITIKNINQAWGKFFAENNKDKEISADDVKKASISSGNSFTVASCGRSDASSGTEGSFELWDGEAKICKIYWSCPWGSKTNTFTVSEVDQDYIVQNTGANLDSGALGNVTVKVGKF</sequence>
<dbReference type="PIRSF" id="PIRSF007951">
    <property type="entry name" value="Hemolysin, aegerolysin type"/>
    <property type="match status" value="1"/>
</dbReference>
<dbReference type="AlphaFoldDB" id="A0A8H4UNS4"/>
<evidence type="ECO:0000313" key="2">
    <source>
        <dbReference type="EMBL" id="KAF4980652.1"/>
    </source>
</evidence>
<comment type="caution">
    <text evidence="2">The sequence shown here is derived from an EMBL/GenBank/DDBJ whole genome shotgun (WGS) entry which is preliminary data.</text>
</comment>
<reference evidence="2" key="2">
    <citation type="submission" date="2020-05" db="EMBL/GenBank/DDBJ databases">
        <authorList>
            <person name="Kim H.-S."/>
            <person name="Proctor R.H."/>
            <person name="Brown D.W."/>
        </authorList>
    </citation>
    <scope>NUCLEOTIDE SEQUENCE</scope>
    <source>
        <strain evidence="2">NRRL 22465</strain>
    </source>
</reference>
<name>A0A8H4UNS4_9HYPO</name>
<gene>
    <name evidence="2" type="ORF">FZEAL_3401</name>
</gene>
<accession>A0A8H4UNS4</accession>
<evidence type="ECO:0000313" key="3">
    <source>
        <dbReference type="Proteomes" id="UP000635477"/>
    </source>
</evidence>
<dbReference type="GO" id="GO:0019836">
    <property type="term" value="P:symbiont-mediated hemolysis of host erythrocyte"/>
    <property type="evidence" value="ECO:0007669"/>
    <property type="project" value="InterPro"/>
</dbReference>
<dbReference type="InterPro" id="IPR009413">
    <property type="entry name" value="Aegerolysin-typ"/>
</dbReference>
<proteinExistence type="inferred from homology"/>